<comment type="caution">
    <text evidence="2">The sequence shown here is derived from an EMBL/GenBank/DDBJ whole genome shotgun (WGS) entry which is preliminary data.</text>
</comment>
<dbReference type="Proteomes" id="UP001152622">
    <property type="component" value="Chromosome 9"/>
</dbReference>
<feature type="compositionally biased region" description="Basic and acidic residues" evidence="1">
    <location>
        <begin position="36"/>
        <end position="54"/>
    </location>
</feature>
<evidence type="ECO:0000313" key="3">
    <source>
        <dbReference type="Proteomes" id="UP001152622"/>
    </source>
</evidence>
<keyword evidence="3" id="KW-1185">Reference proteome</keyword>
<proteinExistence type="predicted"/>
<sequence>MKLWGQRVHHCFRLGPPALEGSSVTGYSTTGARSSRTREGKDVSERTRGPDERNSLGSVDVSTVTEPRWLTQSPHGCAAWSSSESPAAVTTAGTLSRFLSVALQVTSPFF</sequence>
<protein>
    <submittedName>
        <fullName evidence="2">Uncharacterized protein</fullName>
    </submittedName>
</protein>
<reference evidence="2" key="1">
    <citation type="journal article" date="2023" name="Science">
        <title>Genome structures resolve the early diversification of teleost fishes.</title>
        <authorList>
            <person name="Parey E."/>
            <person name="Louis A."/>
            <person name="Montfort J."/>
            <person name="Bouchez O."/>
            <person name="Roques C."/>
            <person name="Iampietro C."/>
            <person name="Lluch J."/>
            <person name="Castinel A."/>
            <person name="Donnadieu C."/>
            <person name="Desvignes T."/>
            <person name="Floi Bucao C."/>
            <person name="Jouanno E."/>
            <person name="Wen M."/>
            <person name="Mejri S."/>
            <person name="Dirks R."/>
            <person name="Jansen H."/>
            <person name="Henkel C."/>
            <person name="Chen W.J."/>
            <person name="Zahm M."/>
            <person name="Cabau C."/>
            <person name="Klopp C."/>
            <person name="Thompson A.W."/>
            <person name="Robinson-Rechavi M."/>
            <person name="Braasch I."/>
            <person name="Lecointre G."/>
            <person name="Bobe J."/>
            <person name="Postlethwait J.H."/>
            <person name="Berthelot C."/>
            <person name="Roest Crollius H."/>
            <person name="Guiguen Y."/>
        </authorList>
    </citation>
    <scope>NUCLEOTIDE SEQUENCE</scope>
    <source>
        <strain evidence="2">WJC10195</strain>
    </source>
</reference>
<dbReference type="EMBL" id="JAINUF010000009">
    <property type="protein sequence ID" value="KAJ8349912.1"/>
    <property type="molecule type" value="Genomic_DNA"/>
</dbReference>
<accession>A0A9Q1IRU6</accession>
<evidence type="ECO:0000313" key="2">
    <source>
        <dbReference type="EMBL" id="KAJ8349912.1"/>
    </source>
</evidence>
<organism evidence="2 3">
    <name type="scientific">Synaphobranchus kaupii</name>
    <name type="common">Kaup's arrowtooth eel</name>
    <dbReference type="NCBI Taxonomy" id="118154"/>
    <lineage>
        <taxon>Eukaryota</taxon>
        <taxon>Metazoa</taxon>
        <taxon>Chordata</taxon>
        <taxon>Craniata</taxon>
        <taxon>Vertebrata</taxon>
        <taxon>Euteleostomi</taxon>
        <taxon>Actinopterygii</taxon>
        <taxon>Neopterygii</taxon>
        <taxon>Teleostei</taxon>
        <taxon>Anguilliformes</taxon>
        <taxon>Synaphobranchidae</taxon>
        <taxon>Synaphobranchus</taxon>
    </lineage>
</organism>
<name>A0A9Q1IRU6_SYNKA</name>
<feature type="region of interest" description="Disordered" evidence="1">
    <location>
        <begin position="14"/>
        <end position="63"/>
    </location>
</feature>
<dbReference type="OrthoDB" id="9049620at2759"/>
<gene>
    <name evidence="2" type="ORF">SKAU_G00250420</name>
</gene>
<feature type="compositionally biased region" description="Polar residues" evidence="1">
    <location>
        <begin position="22"/>
        <end position="34"/>
    </location>
</feature>
<dbReference type="AlphaFoldDB" id="A0A9Q1IRU6"/>
<evidence type="ECO:0000256" key="1">
    <source>
        <dbReference type="SAM" id="MobiDB-lite"/>
    </source>
</evidence>